<evidence type="ECO:0000313" key="4">
    <source>
        <dbReference type="EMBL" id="GID50459.1"/>
    </source>
</evidence>
<feature type="compositionally biased region" description="Low complexity" evidence="1">
    <location>
        <begin position="339"/>
        <end position="352"/>
    </location>
</feature>
<feature type="compositionally biased region" description="Low complexity" evidence="1">
    <location>
        <begin position="363"/>
        <end position="381"/>
    </location>
</feature>
<feature type="compositionally biased region" description="Polar residues" evidence="1">
    <location>
        <begin position="509"/>
        <end position="537"/>
    </location>
</feature>
<feature type="compositionally biased region" description="Polar residues" evidence="1">
    <location>
        <begin position="1169"/>
        <end position="1180"/>
    </location>
</feature>
<sequence length="1727" mass="181424">MTILPSPIPHPFDFSPWDLPGWAYDALEWVVGFDWPEGNEKLTWDVADQWYRLAEALVTPREDAAVAAQRFIDAYGGSGTTIEAFIDAWHKVANGEDAPLNALITFADAMGDMVKECGADIEAAKLEAWIELGLFVIELIGLGITVVLTLGAASPAAGGLIAATRFAIQQIFKKLVAQLAKKGVKQALKEAGQRALKDIATKKGLKDLGKKALHEAKDEAKEEALTNLGVQAYQDAAGHDDFSVGDLLQSTAAGAAGGAASTIAGVGAGGKNNLFRGAGGEVFGELGGSLVGGELPGWEDLGKAATSGAAGSAVGGTRSEFNDLGNSLDSAGGLTLGDSAPGSSSASNPSSGTGVSTAVGDLSAGSGSSEGGSSAPSSSGGSVSGGGSSPSSHSSTSSSSSSSSPSPSSSPSSASPSSASSPTPSPSPSHDTAPTSTTTHSPQVSASTSSSGVTLSGVTPTVEAPANTGPSVSTSSPSVHTAPSSTASNGPVAFAPNTGNSGPVGGPSVATSGPMSSPSPNVSLASGNPTAPTSLNVGPSPSTSPSYSPATSPSPSSPTTVSTSPATTSTPSVTATTNTTPPTTTTTPATGTPTAATSASTPTSPSTSTSISTSTGVTSPNQPSTGTPGGPSTSIPSQTGPSSSSDQRPGSHDQSRQDAGRNDLPLAGASHSAPHLTQRTPQQQQAEQAYFDQRDQNKLDVQNDIDQRTLRPLDREIDYTRRQQRLARQQADKAARALDIKQRDFYLDRELHFRREELDALKRRADAVKLLSNPYSIQLTGTDFDRANFDQGTLSDNPIWSNDQSALTGTTNPPNARTERRYHQPGGLRVPLAMHQEDLERLVPRDQNGRPLRTPDPRGPWLRLMNDGGPASDPTRGVNCLDCSLSFLETYLHGRPTVAAARTVDTYNYGLPDRHVGEADGHHRAERVTGSGFTEVTPHVGNRSDADAKNDIDEGFARIARTLLQGGHGSTAIIINQWSGGSAHAWNAVNHNGVLYFIDPQSGVCVDATNFAGGPGHRTLYGHNGTNDPSNVIQLNALLVDGQGNPMAVPNTPPAPYYSSRTTPPPPPLAYQQQQAQPQPPVNQPSPPPAPPAPPPVPPVNTAPPVDTQPPAPPSVSTEPTPTVSTTPTVDMQQAQTVTPSPSVEQSTTVDSPVDESSVQARAEDGPAVQTTVEDSAPSTENERVTRTGEKESSPSTEAEPDRGVFNPLSVLDPKSMDSDPLSVLDPGPRTEPEVTLAETPAVDAVADQQARENYQYENERTRREFDEEYRRNLGRDLRNQADARRARADDLHGALRAADERGDLAEGDRIVADRRRFEEEADNLEVRASEIERGGDIGDVEVTGAEWERLNESASDLAPGPVETGDRSALTGDDSPRPIDTTRRYNTRGGLRPPLRVHQTDLERAVPRDEDGNPLRQADPRDGEWFGLVNDGGPEADPTRAINCGDTVLSLFETYMHGRPRVSAPRTFDGYRNGDPHRPYGAERGVSSRIEATTGGRFEGLTDVGALDPENARTEMRLAEARLRNHLLGLGHGSFAFVTTQDQAGRTHAYAAVNQHGTILYLDAQTRQISSSGPMHSGNNVPCDVMRFDALTVDGQGRPRPLTPGDPPHIATDPSGADMSKAELKRFPDLTHLEGADPEEVLNVIPDHWTVDSPSKTPTKGGGIRFRNPKADSQCIVLEMGWLGHPDPGHRGPYLRVSDGVSKAYRIPLKGNPEIGLREMKDRGIL</sequence>
<feature type="region of interest" description="Disordered" evidence="1">
    <location>
        <begin position="1352"/>
        <end position="1425"/>
    </location>
</feature>
<feature type="domain" description="Tox-PL" evidence="2">
    <location>
        <begin position="879"/>
        <end position="1003"/>
    </location>
</feature>
<protein>
    <recommendedName>
        <fullName evidence="5">Papain fold toxin 1, glutamine deamidase</fullName>
    </recommendedName>
</protein>
<feature type="region of interest" description="Disordered" evidence="1">
    <location>
        <begin position="332"/>
        <end position="705"/>
    </location>
</feature>
<evidence type="ECO:0000259" key="2">
    <source>
        <dbReference type="Pfam" id="PF15644"/>
    </source>
</evidence>
<gene>
    <name evidence="4" type="ORF">Aca07nite_77340</name>
</gene>
<comment type="caution">
    <text evidence="4">The sequence shown here is derived from an EMBL/GenBank/DDBJ whole genome shotgun (WGS) entry which is preliminary data.</text>
</comment>
<feature type="compositionally biased region" description="Basic and acidic residues" evidence="1">
    <location>
        <begin position="649"/>
        <end position="661"/>
    </location>
</feature>
<feature type="compositionally biased region" description="Low complexity" evidence="1">
    <location>
        <begin position="470"/>
        <end position="488"/>
    </location>
</feature>
<accession>A0ABQ3WW81</accession>
<dbReference type="InterPro" id="IPR057746">
    <property type="entry name" value="CpnT-like_N"/>
</dbReference>
<feature type="compositionally biased region" description="Low complexity" evidence="1">
    <location>
        <begin position="389"/>
        <end position="462"/>
    </location>
</feature>
<dbReference type="InterPro" id="IPR028908">
    <property type="entry name" value="Tox-PL_dom"/>
</dbReference>
<feature type="region of interest" description="Disordered" evidence="1">
    <location>
        <begin position="797"/>
        <end position="822"/>
    </location>
</feature>
<feature type="domain" description="Outer membrane channel protein CpnT-like N-terminal" evidence="3">
    <location>
        <begin position="8"/>
        <end position="156"/>
    </location>
</feature>
<dbReference type="PANTHER" id="PTHR24216:SF65">
    <property type="entry name" value="PAXILLIN-LIKE PROTEIN 1"/>
    <property type="match status" value="1"/>
</dbReference>
<feature type="compositionally biased region" description="Basic and acidic residues" evidence="1">
    <location>
        <begin position="1399"/>
        <end position="1425"/>
    </location>
</feature>
<feature type="region of interest" description="Disordered" evidence="1">
    <location>
        <begin position="1044"/>
        <end position="1236"/>
    </location>
</feature>
<dbReference type="PANTHER" id="PTHR24216">
    <property type="entry name" value="PAXILLIN-RELATED"/>
    <property type="match status" value="1"/>
</dbReference>
<feature type="compositionally biased region" description="Polar residues" evidence="1">
    <location>
        <begin position="797"/>
        <end position="815"/>
    </location>
</feature>
<feature type="compositionally biased region" description="Low complexity" evidence="1">
    <location>
        <begin position="538"/>
        <end position="645"/>
    </location>
</feature>
<feature type="compositionally biased region" description="Low complexity" evidence="1">
    <location>
        <begin position="678"/>
        <end position="691"/>
    </location>
</feature>
<feature type="compositionally biased region" description="Basic and acidic residues" evidence="1">
    <location>
        <begin position="1181"/>
        <end position="1193"/>
    </location>
</feature>
<dbReference type="EMBL" id="BOMF01000149">
    <property type="protein sequence ID" value="GID50459.1"/>
    <property type="molecule type" value="Genomic_DNA"/>
</dbReference>
<feature type="compositionally biased region" description="Low complexity" evidence="1">
    <location>
        <begin position="1115"/>
        <end position="1130"/>
    </location>
</feature>
<feature type="domain" description="Tox-PL" evidence="2">
    <location>
        <begin position="1444"/>
        <end position="1568"/>
    </location>
</feature>
<name>A0ABQ3WW81_9ACTN</name>
<feature type="compositionally biased region" description="Pro residues" evidence="1">
    <location>
        <begin position="1078"/>
        <end position="1114"/>
    </location>
</feature>
<reference evidence="4" key="1">
    <citation type="submission" date="2021-01" db="EMBL/GenBank/DDBJ databases">
        <title>Whole genome shotgun sequence of Actinoplanes capillaceus NBRC 16408.</title>
        <authorList>
            <person name="Komaki H."/>
            <person name="Tamura T."/>
        </authorList>
    </citation>
    <scope>NUCLEOTIDE SEQUENCE [LARGE SCALE GENOMIC DNA]</scope>
    <source>
        <strain evidence="4">NBRC 16408</strain>
    </source>
</reference>
<evidence type="ECO:0000259" key="3">
    <source>
        <dbReference type="Pfam" id="PF25547"/>
    </source>
</evidence>
<dbReference type="RefSeq" id="WP_204300496.1">
    <property type="nucleotide sequence ID" value="NZ_BAAAGQ010000037.1"/>
</dbReference>
<feature type="compositionally biased region" description="Basic and acidic residues" evidence="1">
    <location>
        <begin position="1375"/>
        <end position="1384"/>
    </location>
</feature>
<dbReference type="Pfam" id="PF15644">
    <property type="entry name" value="Gln_amidase"/>
    <property type="match status" value="2"/>
</dbReference>
<evidence type="ECO:0000256" key="1">
    <source>
        <dbReference type="SAM" id="MobiDB-lite"/>
    </source>
</evidence>
<proteinExistence type="predicted"/>
<dbReference type="Pfam" id="PF25547">
    <property type="entry name" value="WXG100_2"/>
    <property type="match status" value="1"/>
</dbReference>
<feature type="compositionally biased region" description="Polar residues" evidence="1">
    <location>
        <begin position="1131"/>
        <end position="1160"/>
    </location>
</feature>
<evidence type="ECO:0008006" key="5">
    <source>
        <dbReference type="Google" id="ProtNLM"/>
    </source>
</evidence>
<organism evidence="4">
    <name type="scientific">Actinoplanes campanulatus</name>
    <dbReference type="NCBI Taxonomy" id="113559"/>
    <lineage>
        <taxon>Bacteria</taxon>
        <taxon>Bacillati</taxon>
        <taxon>Actinomycetota</taxon>
        <taxon>Actinomycetes</taxon>
        <taxon>Micromonosporales</taxon>
        <taxon>Micromonosporaceae</taxon>
        <taxon>Actinoplanes</taxon>
    </lineage>
</organism>